<evidence type="ECO:0000313" key="2">
    <source>
        <dbReference type="EMBL" id="QJR35408.1"/>
    </source>
</evidence>
<evidence type="ECO:0008006" key="4">
    <source>
        <dbReference type="Google" id="ProtNLM"/>
    </source>
</evidence>
<feature type="chain" id="PRO_5026853867" description="Lipoprotein" evidence="1">
    <location>
        <begin position="17"/>
        <end position="157"/>
    </location>
</feature>
<reference evidence="2 3" key="1">
    <citation type="submission" date="2020-05" db="EMBL/GenBank/DDBJ databases">
        <title>Complete genome sequence of Gemmatimonas greenlandica TET16.</title>
        <authorList>
            <person name="Zeng Y."/>
        </authorList>
    </citation>
    <scope>NUCLEOTIDE SEQUENCE [LARGE SCALE GENOMIC DNA]</scope>
    <source>
        <strain evidence="2 3">TET16</strain>
    </source>
</reference>
<protein>
    <recommendedName>
        <fullName evidence="4">Lipoprotein</fullName>
    </recommendedName>
</protein>
<organism evidence="2 3">
    <name type="scientific">Gemmatimonas groenlandica</name>
    <dbReference type="NCBI Taxonomy" id="2732249"/>
    <lineage>
        <taxon>Bacteria</taxon>
        <taxon>Pseudomonadati</taxon>
        <taxon>Gemmatimonadota</taxon>
        <taxon>Gemmatimonadia</taxon>
        <taxon>Gemmatimonadales</taxon>
        <taxon>Gemmatimonadaceae</taxon>
        <taxon>Gemmatimonas</taxon>
    </lineage>
</organism>
<proteinExistence type="predicted"/>
<dbReference type="PROSITE" id="PS51257">
    <property type="entry name" value="PROKAR_LIPOPROTEIN"/>
    <property type="match status" value="1"/>
</dbReference>
<dbReference type="KEGG" id="ggr:HKW67_07755"/>
<name>A0A6M4INA6_9BACT</name>
<sequence>MMHRSVSPFSAPRVLAAFTIGVAALMSACSDGPTSVPLADPEARLTQGGVNSTGCAQDSKSLGLIKLSAVDAPDTWWGITKAGFAAAGITDPKSFIENAFGQEFESVEAAAAFLVLQVKPYDLNGNDLVCAFSTRGTRSVYRAPNVALYLFRATDDR</sequence>
<keyword evidence="1" id="KW-0732">Signal</keyword>
<evidence type="ECO:0000256" key="1">
    <source>
        <dbReference type="SAM" id="SignalP"/>
    </source>
</evidence>
<keyword evidence="3" id="KW-1185">Reference proteome</keyword>
<dbReference type="AlphaFoldDB" id="A0A6M4INA6"/>
<gene>
    <name evidence="2" type="ORF">HKW67_07755</name>
</gene>
<accession>A0A6M4INA6</accession>
<feature type="signal peptide" evidence="1">
    <location>
        <begin position="1"/>
        <end position="16"/>
    </location>
</feature>
<dbReference type="EMBL" id="CP053085">
    <property type="protein sequence ID" value="QJR35408.1"/>
    <property type="molecule type" value="Genomic_DNA"/>
</dbReference>
<evidence type="ECO:0000313" key="3">
    <source>
        <dbReference type="Proteomes" id="UP000500938"/>
    </source>
</evidence>
<dbReference type="RefSeq" id="WP_171224838.1">
    <property type="nucleotide sequence ID" value="NZ_CP053085.1"/>
</dbReference>
<dbReference type="Proteomes" id="UP000500938">
    <property type="component" value="Chromosome"/>
</dbReference>